<name>A0A397SD90_9GLOM</name>
<gene>
    <name evidence="5" type="ORF">C1645_836098</name>
</gene>
<reference evidence="5 6" key="1">
    <citation type="submission" date="2018-06" db="EMBL/GenBank/DDBJ databases">
        <title>Comparative genomics reveals the genomic features of Rhizophagus irregularis, R. cerebriforme, R. diaphanum and Gigaspora rosea, and their symbiotic lifestyle signature.</title>
        <authorList>
            <person name="Morin E."/>
            <person name="San Clemente H."/>
            <person name="Chen E.C.H."/>
            <person name="De La Providencia I."/>
            <person name="Hainaut M."/>
            <person name="Kuo A."/>
            <person name="Kohler A."/>
            <person name="Murat C."/>
            <person name="Tang N."/>
            <person name="Roy S."/>
            <person name="Loubradou J."/>
            <person name="Henrissat B."/>
            <person name="Grigoriev I.V."/>
            <person name="Corradi N."/>
            <person name="Roux C."/>
            <person name="Martin F.M."/>
        </authorList>
    </citation>
    <scope>NUCLEOTIDE SEQUENCE [LARGE SCALE GENOMIC DNA]</scope>
    <source>
        <strain evidence="5 6">DAOM 227022</strain>
    </source>
</reference>
<accession>A0A397SD90</accession>
<evidence type="ECO:0000313" key="5">
    <source>
        <dbReference type="EMBL" id="RIA81977.1"/>
    </source>
</evidence>
<dbReference type="Gene3D" id="3.40.50.300">
    <property type="entry name" value="P-loop containing nucleotide triphosphate hydrolases"/>
    <property type="match status" value="1"/>
</dbReference>
<comment type="caution">
    <text evidence="5">The sequence shown here is derived from an EMBL/GenBank/DDBJ whole genome shotgun (WGS) entry which is preliminary data.</text>
</comment>
<feature type="compositionally biased region" description="Basic and acidic residues" evidence="2">
    <location>
        <begin position="226"/>
        <end position="258"/>
    </location>
</feature>
<organism evidence="5 6">
    <name type="scientific">Glomus cerebriforme</name>
    <dbReference type="NCBI Taxonomy" id="658196"/>
    <lineage>
        <taxon>Eukaryota</taxon>
        <taxon>Fungi</taxon>
        <taxon>Fungi incertae sedis</taxon>
        <taxon>Mucoromycota</taxon>
        <taxon>Glomeromycotina</taxon>
        <taxon>Glomeromycetes</taxon>
        <taxon>Glomerales</taxon>
        <taxon>Glomeraceae</taxon>
        <taxon>Glomus</taxon>
    </lineage>
</organism>
<evidence type="ECO:0000313" key="6">
    <source>
        <dbReference type="Proteomes" id="UP000265703"/>
    </source>
</evidence>
<feature type="region of interest" description="Disordered" evidence="2">
    <location>
        <begin position="226"/>
        <end position="265"/>
    </location>
</feature>
<keyword evidence="6" id="KW-1185">Reference proteome</keyword>
<evidence type="ECO:0000259" key="4">
    <source>
        <dbReference type="Pfam" id="PF01637"/>
    </source>
</evidence>
<keyword evidence="3" id="KW-0472">Membrane</keyword>
<evidence type="ECO:0000256" key="3">
    <source>
        <dbReference type="SAM" id="Phobius"/>
    </source>
</evidence>
<dbReference type="SUPFAM" id="SSF52540">
    <property type="entry name" value="P-loop containing nucleoside triphosphate hydrolases"/>
    <property type="match status" value="1"/>
</dbReference>
<dbReference type="AlphaFoldDB" id="A0A397SD90"/>
<feature type="transmembrane region" description="Helical" evidence="3">
    <location>
        <begin position="131"/>
        <end position="152"/>
    </location>
</feature>
<dbReference type="PANTHER" id="PTHR36168">
    <property type="entry name" value="CHROMOSOME 1, WHOLE GENOME SHOTGUN SEQUENCE"/>
    <property type="match status" value="1"/>
</dbReference>
<proteinExistence type="predicted"/>
<evidence type="ECO:0000256" key="2">
    <source>
        <dbReference type="SAM" id="MobiDB-lite"/>
    </source>
</evidence>
<dbReference type="Proteomes" id="UP000265703">
    <property type="component" value="Unassembled WGS sequence"/>
</dbReference>
<dbReference type="InterPro" id="IPR011579">
    <property type="entry name" value="ATPase_dom"/>
</dbReference>
<sequence>MSLSKITLAFRKSVSPSHFVAHRAPPLRLLKLMLRNSRSDLLRASFSRPYTKTNNMSYSTKANEETNKELIEKKANLEKNGSIKEKEEIIVEETGNEIKKIPLLSSRTFNNSSPYFTKFARDTAESLPTALAYYLVGVIAFFLSGNSMYCWYRNRYNERLLNETIEKGTRPNLEISRNELVPRPLIIERLKKILRPSKDQASYYVVCGEHGTGKITLTKIASREVREVKDENNNENNNENKNENNNENKNENNNENKNENNNVTQEGGMGVIYVDVPAAFEEFAEEFAKAINFTFEEHISYTAQLMRKILGDTKKKITHPGWLRAMNAFKRGAAVYKKKHGKPPVIVYDNVSRLIHKNPEILDILQDDAKDNADDRKYIAVFVSSEGSVLRRMQSRSAWSRADDPMEIGDLSKEESLNYLIEKRGINKADAEKLYELVGGRIVDLHSVANKIRKGRSFDDIKKKILNKVENKFGAAQLLPNDTHYEVGKSIISDLLKYNELSFLEFKKYFHKINELNEVLGSNVFAYHPENNTVTFQSQSVECYIRENSSIFTK</sequence>
<keyword evidence="3" id="KW-1133">Transmembrane helix</keyword>
<dbReference type="OrthoDB" id="511599at2759"/>
<feature type="coiled-coil region" evidence="1">
    <location>
        <begin position="60"/>
        <end position="87"/>
    </location>
</feature>
<keyword evidence="3" id="KW-0812">Transmembrane</keyword>
<dbReference type="GO" id="GO:0005524">
    <property type="term" value="F:ATP binding"/>
    <property type="evidence" value="ECO:0007669"/>
    <property type="project" value="InterPro"/>
</dbReference>
<dbReference type="InterPro" id="IPR027417">
    <property type="entry name" value="P-loop_NTPase"/>
</dbReference>
<dbReference type="STRING" id="658196.A0A397SD90"/>
<dbReference type="PANTHER" id="PTHR36168:SF1">
    <property type="entry name" value="ORC1-LIKE AAA ATPASE DOMAIN-CONTAINING PROTEIN"/>
    <property type="match status" value="1"/>
</dbReference>
<keyword evidence="1" id="KW-0175">Coiled coil</keyword>
<evidence type="ECO:0000256" key="1">
    <source>
        <dbReference type="SAM" id="Coils"/>
    </source>
</evidence>
<dbReference type="Pfam" id="PF01637">
    <property type="entry name" value="ATPase_2"/>
    <property type="match status" value="1"/>
</dbReference>
<protein>
    <recommendedName>
        <fullName evidence="4">ATPase domain-containing protein</fullName>
    </recommendedName>
</protein>
<dbReference type="EMBL" id="QKYT01000720">
    <property type="protein sequence ID" value="RIA81977.1"/>
    <property type="molecule type" value="Genomic_DNA"/>
</dbReference>
<feature type="domain" description="ATPase" evidence="4">
    <location>
        <begin position="186"/>
        <end position="446"/>
    </location>
</feature>